<keyword evidence="2" id="KW-1185">Reference proteome</keyword>
<name>A0ABW3P160_9SPHN</name>
<organism evidence="1 2">
    <name type="scientific">Sphingobium olei</name>
    <dbReference type="NCBI Taxonomy" id="420955"/>
    <lineage>
        <taxon>Bacteria</taxon>
        <taxon>Pseudomonadati</taxon>
        <taxon>Pseudomonadota</taxon>
        <taxon>Alphaproteobacteria</taxon>
        <taxon>Sphingomonadales</taxon>
        <taxon>Sphingomonadaceae</taxon>
        <taxon>Sphingobium</taxon>
    </lineage>
</organism>
<sequence>MIRPSIPLFIGLALAGIAPPAIGRTPPKPDPYVAKGKPVDCIQLRSIRTTQVRDDRTIDFIMNGNKVYRNILPNSCPTLGFEKRFSYRTSLSQLCSVDIITVLYNVGSSLQPGASCGLGPFQPMARAGK</sequence>
<comment type="caution">
    <text evidence="1">The sequence shown here is derived from an EMBL/GenBank/DDBJ whole genome shotgun (WGS) entry which is preliminary data.</text>
</comment>
<accession>A0ABW3P160</accession>
<evidence type="ECO:0000313" key="2">
    <source>
        <dbReference type="Proteomes" id="UP001597203"/>
    </source>
</evidence>
<proteinExistence type="predicted"/>
<protein>
    <submittedName>
        <fullName evidence="1">Uncharacterized protein</fullName>
    </submittedName>
</protein>
<dbReference type="RefSeq" id="WP_380910576.1">
    <property type="nucleotide sequence ID" value="NZ_JBHTLS010000118.1"/>
</dbReference>
<evidence type="ECO:0000313" key="1">
    <source>
        <dbReference type="EMBL" id="MFD1105064.1"/>
    </source>
</evidence>
<dbReference type="Proteomes" id="UP001597203">
    <property type="component" value="Unassembled WGS sequence"/>
</dbReference>
<gene>
    <name evidence="1" type="ORF">ACFQ24_09285</name>
</gene>
<reference evidence="2" key="1">
    <citation type="journal article" date="2019" name="Int. J. Syst. Evol. Microbiol.">
        <title>The Global Catalogue of Microorganisms (GCM) 10K type strain sequencing project: providing services to taxonomists for standard genome sequencing and annotation.</title>
        <authorList>
            <consortium name="The Broad Institute Genomics Platform"/>
            <consortium name="The Broad Institute Genome Sequencing Center for Infectious Disease"/>
            <person name="Wu L."/>
            <person name="Ma J."/>
        </authorList>
    </citation>
    <scope>NUCLEOTIDE SEQUENCE [LARGE SCALE GENOMIC DNA]</scope>
    <source>
        <strain evidence="2">CCUG 54329</strain>
    </source>
</reference>
<dbReference type="EMBL" id="JBHTLS010000118">
    <property type="protein sequence ID" value="MFD1105064.1"/>
    <property type="molecule type" value="Genomic_DNA"/>
</dbReference>